<keyword evidence="2" id="KW-1185">Reference proteome</keyword>
<dbReference type="EMBL" id="OX597829">
    <property type="protein sequence ID" value="CAI9734572.1"/>
    <property type="molecule type" value="Genomic_DNA"/>
</dbReference>
<organism evidence="1 2">
    <name type="scientific">Octopus vulgaris</name>
    <name type="common">Common octopus</name>
    <dbReference type="NCBI Taxonomy" id="6645"/>
    <lineage>
        <taxon>Eukaryota</taxon>
        <taxon>Metazoa</taxon>
        <taxon>Spiralia</taxon>
        <taxon>Lophotrochozoa</taxon>
        <taxon>Mollusca</taxon>
        <taxon>Cephalopoda</taxon>
        <taxon>Coleoidea</taxon>
        <taxon>Octopodiformes</taxon>
        <taxon>Octopoda</taxon>
        <taxon>Incirrata</taxon>
        <taxon>Octopodidae</taxon>
        <taxon>Octopus</taxon>
    </lineage>
</organism>
<sequence length="161" mass="17390">MTYKTEPVQIALLEQGEYTGYLGAAEDISIGDVVGLFDIQDASLIMKEQNVEKLLLSRVQALHLTAIKYHIKDAHLIDSNIGVCIQFSISPDSLCEPGKCGGCLSNSPVDFSVQGEVISNGRVKIGEFMDYLQVDGDDGGSVLGILAQYFGLLQTEFLTGL</sequence>
<protein>
    <submittedName>
        <fullName evidence="1">Uncharacterized protein</fullName>
    </submittedName>
</protein>
<evidence type="ECO:0000313" key="2">
    <source>
        <dbReference type="Proteomes" id="UP001162480"/>
    </source>
</evidence>
<proteinExistence type="predicted"/>
<accession>A0AA36FEE7</accession>
<dbReference type="Proteomes" id="UP001162480">
    <property type="component" value="Chromosome 16"/>
</dbReference>
<gene>
    <name evidence="1" type="ORF">OCTVUL_1B018233</name>
</gene>
<evidence type="ECO:0000313" key="1">
    <source>
        <dbReference type="EMBL" id="CAI9734572.1"/>
    </source>
</evidence>
<reference evidence="1" key="1">
    <citation type="submission" date="2023-08" db="EMBL/GenBank/DDBJ databases">
        <authorList>
            <person name="Alioto T."/>
            <person name="Alioto T."/>
            <person name="Gomez Garrido J."/>
        </authorList>
    </citation>
    <scope>NUCLEOTIDE SEQUENCE</scope>
</reference>
<name>A0AA36FEE7_OCTVU</name>
<dbReference type="AlphaFoldDB" id="A0AA36FEE7"/>